<proteinExistence type="predicted"/>
<name>A0A9J6DD60_RHIMP</name>
<evidence type="ECO:0000313" key="2">
    <source>
        <dbReference type="Proteomes" id="UP000821866"/>
    </source>
</evidence>
<dbReference type="EMBL" id="JABSTU010000010">
    <property type="protein sequence ID" value="KAH8019930.1"/>
    <property type="molecule type" value="Genomic_DNA"/>
</dbReference>
<protein>
    <submittedName>
        <fullName evidence="1">Uncharacterized protein</fullName>
    </submittedName>
</protein>
<sequence length="129" mass="14548">MPSTSKAEEIIMNSQEMALDELVLKKRAFEAKCKQKENEHNDNLEAKFKKIVTKNEALLVANIAAVTAMKQTVDAYQAENTSRIAYMEKTLQPIVSHPMSAPLFTLQSLNQETLYTPTQSWPPAHQQQA</sequence>
<reference evidence="1" key="2">
    <citation type="submission" date="2021-09" db="EMBL/GenBank/DDBJ databases">
        <authorList>
            <person name="Jia N."/>
            <person name="Wang J."/>
            <person name="Shi W."/>
            <person name="Du L."/>
            <person name="Sun Y."/>
            <person name="Zhan W."/>
            <person name="Jiang J."/>
            <person name="Wang Q."/>
            <person name="Zhang B."/>
            <person name="Ji P."/>
            <person name="Sakyi L.B."/>
            <person name="Cui X."/>
            <person name="Yuan T."/>
            <person name="Jiang B."/>
            <person name="Yang W."/>
            <person name="Lam T.T.-Y."/>
            <person name="Chang Q."/>
            <person name="Ding S."/>
            <person name="Wang X."/>
            <person name="Zhu J."/>
            <person name="Ruan X."/>
            <person name="Zhao L."/>
            <person name="Wei J."/>
            <person name="Que T."/>
            <person name="Du C."/>
            <person name="Cheng J."/>
            <person name="Dai P."/>
            <person name="Han X."/>
            <person name="Huang E."/>
            <person name="Gao Y."/>
            <person name="Liu J."/>
            <person name="Shao H."/>
            <person name="Ye R."/>
            <person name="Li L."/>
            <person name="Wei W."/>
            <person name="Wang X."/>
            <person name="Wang C."/>
            <person name="Huo Q."/>
            <person name="Li W."/>
            <person name="Guo W."/>
            <person name="Chen H."/>
            <person name="Chen S."/>
            <person name="Zhou L."/>
            <person name="Zhou L."/>
            <person name="Ni X."/>
            <person name="Tian J."/>
            <person name="Zhou Y."/>
            <person name="Sheng Y."/>
            <person name="Liu T."/>
            <person name="Pan Y."/>
            <person name="Xia L."/>
            <person name="Li J."/>
            <person name="Zhao F."/>
            <person name="Cao W."/>
        </authorList>
    </citation>
    <scope>NUCLEOTIDE SEQUENCE</scope>
    <source>
        <strain evidence="1">Rmic-2018</strain>
        <tissue evidence="1">Larvae</tissue>
    </source>
</reference>
<dbReference type="AlphaFoldDB" id="A0A9J6DD60"/>
<reference evidence="1" key="1">
    <citation type="journal article" date="2020" name="Cell">
        <title>Large-Scale Comparative Analyses of Tick Genomes Elucidate Their Genetic Diversity and Vector Capacities.</title>
        <authorList>
            <consortium name="Tick Genome and Microbiome Consortium (TIGMIC)"/>
            <person name="Jia N."/>
            <person name="Wang J."/>
            <person name="Shi W."/>
            <person name="Du L."/>
            <person name="Sun Y."/>
            <person name="Zhan W."/>
            <person name="Jiang J.F."/>
            <person name="Wang Q."/>
            <person name="Zhang B."/>
            <person name="Ji P."/>
            <person name="Bell-Sakyi L."/>
            <person name="Cui X.M."/>
            <person name="Yuan T.T."/>
            <person name="Jiang B.G."/>
            <person name="Yang W.F."/>
            <person name="Lam T.T."/>
            <person name="Chang Q.C."/>
            <person name="Ding S.J."/>
            <person name="Wang X.J."/>
            <person name="Zhu J.G."/>
            <person name="Ruan X.D."/>
            <person name="Zhao L."/>
            <person name="Wei J.T."/>
            <person name="Ye R.Z."/>
            <person name="Que T.C."/>
            <person name="Du C.H."/>
            <person name="Zhou Y.H."/>
            <person name="Cheng J.X."/>
            <person name="Dai P.F."/>
            <person name="Guo W.B."/>
            <person name="Han X.H."/>
            <person name="Huang E.J."/>
            <person name="Li L.F."/>
            <person name="Wei W."/>
            <person name="Gao Y.C."/>
            <person name="Liu J.Z."/>
            <person name="Shao H.Z."/>
            <person name="Wang X."/>
            <person name="Wang C.C."/>
            <person name="Yang T.C."/>
            <person name="Huo Q.B."/>
            <person name="Li W."/>
            <person name="Chen H.Y."/>
            <person name="Chen S.E."/>
            <person name="Zhou L.G."/>
            <person name="Ni X.B."/>
            <person name="Tian J.H."/>
            <person name="Sheng Y."/>
            <person name="Liu T."/>
            <person name="Pan Y.S."/>
            <person name="Xia L.Y."/>
            <person name="Li J."/>
            <person name="Zhao F."/>
            <person name="Cao W.C."/>
        </authorList>
    </citation>
    <scope>NUCLEOTIDE SEQUENCE</scope>
    <source>
        <strain evidence="1">Rmic-2018</strain>
    </source>
</reference>
<dbReference type="Proteomes" id="UP000821866">
    <property type="component" value="Chromosome 8"/>
</dbReference>
<gene>
    <name evidence="1" type="ORF">HPB51_023572</name>
</gene>
<evidence type="ECO:0000313" key="1">
    <source>
        <dbReference type="EMBL" id="KAH8019930.1"/>
    </source>
</evidence>
<comment type="caution">
    <text evidence="1">The sequence shown here is derived from an EMBL/GenBank/DDBJ whole genome shotgun (WGS) entry which is preliminary data.</text>
</comment>
<keyword evidence="2" id="KW-1185">Reference proteome</keyword>
<organism evidence="1 2">
    <name type="scientific">Rhipicephalus microplus</name>
    <name type="common">Cattle tick</name>
    <name type="synonym">Boophilus microplus</name>
    <dbReference type="NCBI Taxonomy" id="6941"/>
    <lineage>
        <taxon>Eukaryota</taxon>
        <taxon>Metazoa</taxon>
        <taxon>Ecdysozoa</taxon>
        <taxon>Arthropoda</taxon>
        <taxon>Chelicerata</taxon>
        <taxon>Arachnida</taxon>
        <taxon>Acari</taxon>
        <taxon>Parasitiformes</taxon>
        <taxon>Ixodida</taxon>
        <taxon>Ixodoidea</taxon>
        <taxon>Ixodidae</taxon>
        <taxon>Rhipicephalinae</taxon>
        <taxon>Rhipicephalus</taxon>
        <taxon>Boophilus</taxon>
    </lineage>
</organism>
<accession>A0A9J6DD60</accession>